<name>A0A8J6M5P4_9FIRM</name>
<keyword evidence="1" id="KW-0812">Transmembrane</keyword>
<proteinExistence type="predicted"/>
<evidence type="ECO:0000313" key="2">
    <source>
        <dbReference type="EMBL" id="MBC5717241.1"/>
    </source>
</evidence>
<sequence length="228" mass="26120">MKRAAKIVLIGVCFGLILLFLKIIFRIDDAAFMHGYWIAAVAIVLGAVLINVCYNLIYFNKVKKIAKLLSEEKPQEYIDGIENLLKTAKGKTLRNILELNLAAGYIEIKQFDIAIPMLEKLSHERLSGSSVNVVHKINLCLSYFETAQYEKAITIYNENQGLFQQYRHHKIYGGNIAILDIIAAIINEQYNQAEELLDTAKKMYDDPRLQKSFREILDILKKEKAENH</sequence>
<comment type="caution">
    <text evidence="2">The sequence shown here is derived from an EMBL/GenBank/DDBJ whole genome shotgun (WGS) entry which is preliminary data.</text>
</comment>
<accession>A0A8J6M5P4</accession>
<dbReference type="Proteomes" id="UP000602260">
    <property type="component" value="Unassembled WGS sequence"/>
</dbReference>
<feature type="transmembrane region" description="Helical" evidence="1">
    <location>
        <begin position="7"/>
        <end position="25"/>
    </location>
</feature>
<dbReference type="SUPFAM" id="SSF48452">
    <property type="entry name" value="TPR-like"/>
    <property type="match status" value="1"/>
</dbReference>
<dbReference type="InterPro" id="IPR011990">
    <property type="entry name" value="TPR-like_helical_dom_sf"/>
</dbReference>
<evidence type="ECO:0000256" key="1">
    <source>
        <dbReference type="SAM" id="Phobius"/>
    </source>
</evidence>
<keyword evidence="1" id="KW-0472">Membrane</keyword>
<protein>
    <recommendedName>
        <fullName evidence="4">Tetratricopeptide repeat protein</fullName>
    </recommendedName>
</protein>
<dbReference type="EMBL" id="JACOPN010000004">
    <property type="protein sequence ID" value="MBC5717241.1"/>
    <property type="molecule type" value="Genomic_DNA"/>
</dbReference>
<dbReference type="RefSeq" id="WP_186878521.1">
    <property type="nucleotide sequence ID" value="NZ_JACOPN010000004.1"/>
</dbReference>
<evidence type="ECO:0008006" key="4">
    <source>
        <dbReference type="Google" id="ProtNLM"/>
    </source>
</evidence>
<dbReference type="AlphaFoldDB" id="A0A8J6M5P4"/>
<keyword evidence="1" id="KW-1133">Transmembrane helix</keyword>
<organism evidence="2 3">
    <name type="scientific">Flintibacter faecis</name>
    <dbReference type="NCBI Taxonomy" id="2763047"/>
    <lineage>
        <taxon>Bacteria</taxon>
        <taxon>Bacillati</taxon>
        <taxon>Bacillota</taxon>
        <taxon>Clostridia</taxon>
        <taxon>Eubacteriales</taxon>
        <taxon>Flintibacter</taxon>
    </lineage>
</organism>
<evidence type="ECO:0000313" key="3">
    <source>
        <dbReference type="Proteomes" id="UP000602260"/>
    </source>
</evidence>
<keyword evidence="3" id="KW-1185">Reference proteome</keyword>
<gene>
    <name evidence="2" type="ORF">H8S55_07915</name>
</gene>
<feature type="transmembrane region" description="Helical" evidence="1">
    <location>
        <begin position="37"/>
        <end position="59"/>
    </location>
</feature>
<reference evidence="2" key="1">
    <citation type="submission" date="2020-08" db="EMBL/GenBank/DDBJ databases">
        <title>Genome public.</title>
        <authorList>
            <person name="Liu C."/>
            <person name="Sun Q."/>
        </authorList>
    </citation>
    <scope>NUCLEOTIDE SEQUENCE</scope>
    <source>
        <strain evidence="2">BX5</strain>
    </source>
</reference>